<reference evidence="14 15" key="1">
    <citation type="submission" date="2019-03" db="EMBL/GenBank/DDBJ databases">
        <title>Genomic Encyclopedia of Type Strains, Phase IV (KMG-IV): sequencing the most valuable type-strain genomes for metagenomic binning, comparative biology and taxonomic classification.</title>
        <authorList>
            <person name="Goeker M."/>
        </authorList>
    </citation>
    <scope>NUCLEOTIDE SEQUENCE [LARGE SCALE GENOMIC DNA]</scope>
    <source>
        <strain evidence="14 15">DSM 100433</strain>
    </source>
</reference>
<proteinExistence type="predicted"/>
<organism evidence="14 15">
    <name type="scientific">Harryflintia acetispora</name>
    <dbReference type="NCBI Taxonomy" id="1849041"/>
    <lineage>
        <taxon>Bacteria</taxon>
        <taxon>Bacillati</taxon>
        <taxon>Bacillota</taxon>
        <taxon>Clostridia</taxon>
        <taxon>Eubacteriales</taxon>
        <taxon>Oscillospiraceae</taxon>
        <taxon>Harryflintia</taxon>
    </lineage>
</organism>
<feature type="transmembrane region" description="Helical" evidence="12">
    <location>
        <begin position="20"/>
        <end position="41"/>
    </location>
</feature>
<feature type="transmembrane region" description="Helical" evidence="12">
    <location>
        <begin position="306"/>
        <end position="328"/>
    </location>
</feature>
<evidence type="ECO:0000313" key="15">
    <source>
        <dbReference type="Proteomes" id="UP000294682"/>
    </source>
</evidence>
<dbReference type="PROSITE" id="PS50885">
    <property type="entry name" value="HAMP"/>
    <property type="match status" value="1"/>
</dbReference>
<dbReference type="GO" id="GO:0005886">
    <property type="term" value="C:plasma membrane"/>
    <property type="evidence" value="ECO:0007669"/>
    <property type="project" value="UniProtKB-SubCell"/>
</dbReference>
<evidence type="ECO:0000256" key="10">
    <source>
        <dbReference type="ARBA" id="ARBA00023012"/>
    </source>
</evidence>
<dbReference type="CDD" id="cd06225">
    <property type="entry name" value="HAMP"/>
    <property type="match status" value="1"/>
</dbReference>
<dbReference type="AlphaFoldDB" id="A0A9X8UKL1"/>
<evidence type="ECO:0000256" key="6">
    <source>
        <dbReference type="ARBA" id="ARBA00022741"/>
    </source>
</evidence>
<dbReference type="PANTHER" id="PTHR34220:SF11">
    <property type="entry name" value="SENSOR PROTEIN KINASE HPTS"/>
    <property type="match status" value="1"/>
</dbReference>
<evidence type="ECO:0000256" key="11">
    <source>
        <dbReference type="ARBA" id="ARBA00023136"/>
    </source>
</evidence>
<evidence type="ECO:0000256" key="2">
    <source>
        <dbReference type="ARBA" id="ARBA00022475"/>
    </source>
</evidence>
<feature type="domain" description="HAMP" evidence="13">
    <location>
        <begin position="330"/>
        <end position="382"/>
    </location>
</feature>
<dbReference type="Gene3D" id="3.30.565.10">
    <property type="entry name" value="Histidine kinase-like ATPase, C-terminal domain"/>
    <property type="match status" value="1"/>
</dbReference>
<keyword evidence="6" id="KW-0547">Nucleotide-binding</keyword>
<dbReference type="Proteomes" id="UP000294682">
    <property type="component" value="Unassembled WGS sequence"/>
</dbReference>
<dbReference type="Pfam" id="PF06580">
    <property type="entry name" value="His_kinase"/>
    <property type="match status" value="1"/>
</dbReference>
<gene>
    <name evidence="14" type="ORF">EDD78_103228</name>
</gene>
<evidence type="ECO:0000256" key="12">
    <source>
        <dbReference type="SAM" id="Phobius"/>
    </source>
</evidence>
<dbReference type="InterPro" id="IPR033479">
    <property type="entry name" value="dCache_1"/>
</dbReference>
<dbReference type="InterPro" id="IPR003660">
    <property type="entry name" value="HAMP_dom"/>
</dbReference>
<dbReference type="SUPFAM" id="SSF158472">
    <property type="entry name" value="HAMP domain-like"/>
    <property type="match status" value="1"/>
</dbReference>
<dbReference type="InterPro" id="IPR036890">
    <property type="entry name" value="HATPase_C_sf"/>
</dbReference>
<dbReference type="GO" id="GO:0005524">
    <property type="term" value="F:ATP binding"/>
    <property type="evidence" value="ECO:0007669"/>
    <property type="project" value="UniProtKB-KW"/>
</dbReference>
<evidence type="ECO:0000256" key="5">
    <source>
        <dbReference type="ARBA" id="ARBA00022692"/>
    </source>
</evidence>
<keyword evidence="10" id="KW-0902">Two-component regulatory system</keyword>
<evidence type="ECO:0000256" key="8">
    <source>
        <dbReference type="ARBA" id="ARBA00022840"/>
    </source>
</evidence>
<sequence>MHLVARLAHRLGKFSVRLFLLYLAGLILTVAIILGTVSVQYRRAYVRMASQYGEGVLTRLGSDIDGYLQNLVSTSNLVLYYPSLLRYVKTSFPSPYEEQRLLNMSNLPELDGFISQLSNLSGDVQGVYLFCENGRMLYYASEIPGEPLVELLEDRAYQRADWYAQALDAGGKSVVIRQADGFPKREQGFFIAKLIRDISSGRAIGGLLIEVNATQLGRLCSAYASAGQEEYFAILDEAGMLRYCDGGRPLAKLLENGEAEAAGVGDNVFHCGGREYFASWYQTPGYGWKTIRLVPMSIAVQAQKNAVLITLAVALGSVLVSFLAFLLISRRLAKPIGELQEGMRQVEQGDFSVRLNAAVQDEIHALFLSFNRMAAQLERLVQEVYVEEMQKREAQLFALQQQINPHFLYNTLDSIQLMAVMQKDFKVSRMITMLANMFRYTISNHFEQVMLKDELEYIESYVALQQIRYENAFALQVDVPDTMLPLTILKLSVQPVVENCIYHGLRDQTGGRITIEARQLENGFLISVSDNGCGMDKETQKLLRDSMESPGEKGSLGLGNVQNRLKTAYGAQSGLLIESAPGKGTRVTLRFVKGDG</sequence>
<comment type="caution">
    <text evidence="14">The sequence shown here is derived from an EMBL/GenBank/DDBJ whole genome shotgun (WGS) entry which is preliminary data.</text>
</comment>
<comment type="subcellular location">
    <subcellularLocation>
        <location evidence="1">Cell membrane</location>
        <topology evidence="1">Multi-pass membrane protein</topology>
    </subcellularLocation>
</comment>
<evidence type="ECO:0000256" key="4">
    <source>
        <dbReference type="ARBA" id="ARBA00022679"/>
    </source>
</evidence>
<keyword evidence="8" id="KW-0067">ATP-binding</keyword>
<dbReference type="InterPro" id="IPR050640">
    <property type="entry name" value="Bact_2-comp_sensor_kinase"/>
</dbReference>
<dbReference type="Gene3D" id="6.10.340.10">
    <property type="match status" value="1"/>
</dbReference>
<dbReference type="GO" id="GO:0000155">
    <property type="term" value="F:phosphorelay sensor kinase activity"/>
    <property type="evidence" value="ECO:0007669"/>
    <property type="project" value="InterPro"/>
</dbReference>
<keyword evidence="4" id="KW-0808">Transferase</keyword>
<keyword evidence="9 12" id="KW-1133">Transmembrane helix</keyword>
<evidence type="ECO:0000256" key="9">
    <source>
        <dbReference type="ARBA" id="ARBA00022989"/>
    </source>
</evidence>
<keyword evidence="2" id="KW-1003">Cell membrane</keyword>
<evidence type="ECO:0000256" key="1">
    <source>
        <dbReference type="ARBA" id="ARBA00004651"/>
    </source>
</evidence>
<keyword evidence="5 12" id="KW-0812">Transmembrane</keyword>
<accession>A0A9X8UKL1</accession>
<dbReference type="Pfam" id="PF02743">
    <property type="entry name" value="dCache_1"/>
    <property type="match status" value="1"/>
</dbReference>
<dbReference type="Pfam" id="PF02518">
    <property type="entry name" value="HATPase_c"/>
    <property type="match status" value="1"/>
</dbReference>
<dbReference type="SUPFAM" id="SSF55874">
    <property type="entry name" value="ATPase domain of HSP90 chaperone/DNA topoisomerase II/histidine kinase"/>
    <property type="match status" value="1"/>
</dbReference>
<dbReference type="RefSeq" id="WP_132084274.1">
    <property type="nucleotide sequence ID" value="NZ_SLUK01000003.1"/>
</dbReference>
<dbReference type="InterPro" id="IPR010559">
    <property type="entry name" value="Sig_transdc_His_kin_internal"/>
</dbReference>
<evidence type="ECO:0000313" key="14">
    <source>
        <dbReference type="EMBL" id="TCL44190.1"/>
    </source>
</evidence>
<evidence type="ECO:0000259" key="13">
    <source>
        <dbReference type="PROSITE" id="PS50885"/>
    </source>
</evidence>
<dbReference type="SMART" id="SM00304">
    <property type="entry name" value="HAMP"/>
    <property type="match status" value="1"/>
</dbReference>
<name>A0A9X8UKL1_9FIRM</name>
<dbReference type="EMBL" id="SLUK01000003">
    <property type="protein sequence ID" value="TCL44190.1"/>
    <property type="molecule type" value="Genomic_DNA"/>
</dbReference>
<keyword evidence="7 14" id="KW-0418">Kinase</keyword>
<dbReference type="CDD" id="cd18773">
    <property type="entry name" value="PDC1_HK_sensor"/>
    <property type="match status" value="1"/>
</dbReference>
<evidence type="ECO:0000256" key="3">
    <source>
        <dbReference type="ARBA" id="ARBA00022553"/>
    </source>
</evidence>
<keyword evidence="11 12" id="KW-0472">Membrane</keyword>
<protein>
    <submittedName>
        <fullName evidence="14">Histidine kinase/DNA gyrase B/HSP90-like ATPase</fullName>
    </submittedName>
</protein>
<keyword evidence="3" id="KW-0597">Phosphoprotein</keyword>
<dbReference type="PANTHER" id="PTHR34220">
    <property type="entry name" value="SENSOR HISTIDINE KINASE YPDA"/>
    <property type="match status" value="1"/>
</dbReference>
<evidence type="ECO:0000256" key="7">
    <source>
        <dbReference type="ARBA" id="ARBA00022777"/>
    </source>
</evidence>
<dbReference type="InterPro" id="IPR003594">
    <property type="entry name" value="HATPase_dom"/>
</dbReference>
<dbReference type="Pfam" id="PF00672">
    <property type="entry name" value="HAMP"/>
    <property type="match status" value="1"/>
</dbReference>
<keyword evidence="15" id="KW-1185">Reference proteome</keyword>